<dbReference type="CDD" id="cd04301">
    <property type="entry name" value="NAT_SF"/>
    <property type="match status" value="1"/>
</dbReference>
<comment type="catalytic activity">
    <reaction evidence="11">
        <text>serotonin + hexadecanoyl-CoA = N-hexadecanoyl-serotonin + CoA + H(+)</text>
        <dbReference type="Rhea" id="RHEA:51384"/>
        <dbReference type="ChEBI" id="CHEBI:15378"/>
        <dbReference type="ChEBI" id="CHEBI:57287"/>
        <dbReference type="ChEBI" id="CHEBI:57379"/>
        <dbReference type="ChEBI" id="CHEBI:134059"/>
        <dbReference type="ChEBI" id="CHEBI:350546"/>
    </reaction>
    <physiologicalReaction direction="left-to-right" evidence="11">
        <dbReference type="Rhea" id="RHEA:51385"/>
    </physiologicalReaction>
</comment>
<sequence length="223" mass="24389">MTTSADIKVRQVTASEADRLMTFLLEHYYREEPLTAGTSPPEPTADDKEFLLSNIPYGTCFLAEAEEKEDQGNDSRRIVGAVVAGPKDAGAPELMRQEAAQHAGSKWGRILDVLSAAENGSDVCRRFSVPSSLHVHALGVNSELRGQALGARLMEAVAQKAREQGHRLVSVDCTSVYSARLVQRLGYELVHTLRYADHLDASGQQVVTPPPPHESIQTFVLRL</sequence>
<dbReference type="Gene3D" id="3.40.630.30">
    <property type="match status" value="1"/>
</dbReference>
<dbReference type="Proteomes" id="UP001652661">
    <property type="component" value="Chromosome X"/>
</dbReference>
<accession>A0A6P4I2I0</accession>
<dbReference type="InterPro" id="IPR000182">
    <property type="entry name" value="GNAT_dom"/>
</dbReference>
<keyword evidence="15" id="KW-1185">Reference proteome</keyword>
<comment type="catalytic activity">
    <reaction evidence="9">
        <text>dopamine + acetyl-CoA = N-acetyldopamine + CoA + H(+)</text>
        <dbReference type="Rhea" id="RHEA:51388"/>
        <dbReference type="ChEBI" id="CHEBI:15378"/>
        <dbReference type="ChEBI" id="CHEBI:57287"/>
        <dbReference type="ChEBI" id="CHEBI:57288"/>
        <dbReference type="ChEBI" id="CHEBI:59905"/>
        <dbReference type="ChEBI" id="CHEBI:125678"/>
    </reaction>
    <physiologicalReaction direction="left-to-right" evidence="9">
        <dbReference type="Rhea" id="RHEA:51389"/>
    </physiologicalReaction>
</comment>
<dbReference type="Pfam" id="PF00583">
    <property type="entry name" value="Acetyltransf_1"/>
    <property type="match status" value="1"/>
</dbReference>
<evidence type="ECO:0000256" key="12">
    <source>
        <dbReference type="ARBA" id="ARBA00052335"/>
    </source>
</evidence>
<evidence type="ECO:0000256" key="4">
    <source>
        <dbReference type="ARBA" id="ARBA00038182"/>
    </source>
</evidence>
<protein>
    <recommendedName>
        <fullName evidence="5">aralkylamine N-acetyltransferase</fullName>
        <ecNumber evidence="5">2.3.1.87</ecNumber>
    </recommendedName>
</protein>
<comment type="catalytic activity">
    <reaction evidence="6">
        <text>dopamine + (9Z)-octadecenoyl-CoA = N-(9Z-octadecanoyl)-dopamine + CoA + H(+)</text>
        <dbReference type="Rhea" id="RHEA:51380"/>
        <dbReference type="ChEBI" id="CHEBI:15378"/>
        <dbReference type="ChEBI" id="CHEBI:31883"/>
        <dbReference type="ChEBI" id="CHEBI:57287"/>
        <dbReference type="ChEBI" id="CHEBI:57387"/>
        <dbReference type="ChEBI" id="CHEBI:59905"/>
    </reaction>
    <physiologicalReaction direction="left-to-right" evidence="6">
        <dbReference type="Rhea" id="RHEA:51381"/>
    </physiologicalReaction>
</comment>
<dbReference type="OrthoDB" id="8113373at2759"/>
<organism evidence="15 16">
    <name type="scientific">Drosophila kikkawai</name>
    <name type="common">Fruit fly</name>
    <dbReference type="NCBI Taxonomy" id="30033"/>
    <lineage>
        <taxon>Eukaryota</taxon>
        <taxon>Metazoa</taxon>
        <taxon>Ecdysozoa</taxon>
        <taxon>Arthropoda</taxon>
        <taxon>Hexapoda</taxon>
        <taxon>Insecta</taxon>
        <taxon>Pterygota</taxon>
        <taxon>Neoptera</taxon>
        <taxon>Endopterygota</taxon>
        <taxon>Diptera</taxon>
        <taxon>Brachycera</taxon>
        <taxon>Muscomorpha</taxon>
        <taxon>Ephydroidea</taxon>
        <taxon>Drosophilidae</taxon>
        <taxon>Drosophila</taxon>
        <taxon>Sophophora</taxon>
    </lineage>
</organism>
<dbReference type="SUPFAM" id="SSF55729">
    <property type="entry name" value="Acyl-CoA N-acyltransferases (Nat)"/>
    <property type="match status" value="1"/>
</dbReference>
<comment type="similarity">
    <text evidence="4">Belongs to the acetyltransferase family. AANAT subfamily.</text>
</comment>
<evidence type="ECO:0000256" key="9">
    <source>
        <dbReference type="ARBA" id="ARBA00051711"/>
    </source>
</evidence>
<feature type="domain" description="N-acetyltransferase" evidence="14">
    <location>
        <begin position="62"/>
        <end position="223"/>
    </location>
</feature>
<evidence type="ECO:0000256" key="8">
    <source>
        <dbReference type="ARBA" id="ARBA00051284"/>
    </source>
</evidence>
<dbReference type="PANTHER" id="PTHR20905">
    <property type="entry name" value="N-ACETYLTRANSFERASE-RELATED"/>
    <property type="match status" value="1"/>
</dbReference>
<comment type="catalytic activity">
    <reaction evidence="10">
        <text>serotonin + (9Z)-octadecenoyl-CoA = N-(9Z-octadecenoyl)-serotonin + CoA + H(+)</text>
        <dbReference type="Rhea" id="RHEA:51392"/>
        <dbReference type="ChEBI" id="CHEBI:15378"/>
        <dbReference type="ChEBI" id="CHEBI:57287"/>
        <dbReference type="ChEBI" id="CHEBI:57387"/>
        <dbReference type="ChEBI" id="CHEBI:134064"/>
        <dbReference type="ChEBI" id="CHEBI:350546"/>
    </reaction>
    <physiologicalReaction direction="left-to-right" evidence="10">
        <dbReference type="Rhea" id="RHEA:51393"/>
    </physiologicalReaction>
</comment>
<evidence type="ECO:0000256" key="11">
    <source>
        <dbReference type="ARBA" id="ARBA00052178"/>
    </source>
</evidence>
<dbReference type="EC" id="2.3.1.87" evidence="5"/>
<evidence type="ECO:0000256" key="6">
    <source>
        <dbReference type="ARBA" id="ARBA00050189"/>
    </source>
</evidence>
<evidence type="ECO:0000259" key="14">
    <source>
        <dbReference type="PROSITE" id="PS51186"/>
    </source>
</evidence>
<evidence type="ECO:0000256" key="7">
    <source>
        <dbReference type="ARBA" id="ARBA00050849"/>
    </source>
</evidence>
<comment type="catalytic activity">
    <reaction evidence="8">
        <text>serotonin + (5Z,8Z,11Z,14Z)-eicosatetraenoyl-CoA = N-[(5Z,8Z,11Z,14Z)-eicosatetraenoyl]-serotonin + CoA + H(+)</text>
        <dbReference type="Rhea" id="RHEA:51396"/>
        <dbReference type="ChEBI" id="CHEBI:15378"/>
        <dbReference type="ChEBI" id="CHEBI:57287"/>
        <dbReference type="ChEBI" id="CHEBI:57368"/>
        <dbReference type="ChEBI" id="CHEBI:132255"/>
        <dbReference type="ChEBI" id="CHEBI:350546"/>
    </reaction>
    <physiologicalReaction direction="left-to-right" evidence="8">
        <dbReference type="Rhea" id="RHEA:51397"/>
    </physiologicalReaction>
</comment>
<comment type="catalytic activity">
    <reaction evidence="7">
        <text>serotonin + octadecanoyl-CoA = N-octadecanoyl-serotonin + CoA + H(+)</text>
        <dbReference type="Rhea" id="RHEA:51400"/>
        <dbReference type="ChEBI" id="CHEBI:15378"/>
        <dbReference type="ChEBI" id="CHEBI:57287"/>
        <dbReference type="ChEBI" id="CHEBI:57394"/>
        <dbReference type="ChEBI" id="CHEBI:134065"/>
        <dbReference type="ChEBI" id="CHEBI:350546"/>
    </reaction>
    <physiologicalReaction direction="left-to-right" evidence="7">
        <dbReference type="Rhea" id="RHEA:51401"/>
    </physiologicalReaction>
</comment>
<gene>
    <name evidence="16" type="primary">AgmNAT</name>
</gene>
<comment type="catalytic activity">
    <reaction evidence="12">
        <text>dopamine + hexadecanoyl-CoA = N-hexadecanoyl-dopamine + CoA + H(+)</text>
        <dbReference type="Rhea" id="RHEA:51376"/>
        <dbReference type="ChEBI" id="CHEBI:15378"/>
        <dbReference type="ChEBI" id="CHEBI:57287"/>
        <dbReference type="ChEBI" id="CHEBI:57379"/>
        <dbReference type="ChEBI" id="CHEBI:59905"/>
        <dbReference type="ChEBI" id="CHEBI:134058"/>
    </reaction>
    <physiologicalReaction direction="left-to-right" evidence="12">
        <dbReference type="Rhea" id="RHEA:51377"/>
    </physiologicalReaction>
</comment>
<keyword evidence="2" id="KW-0012">Acyltransferase</keyword>
<evidence type="ECO:0000256" key="1">
    <source>
        <dbReference type="ARBA" id="ARBA00022679"/>
    </source>
</evidence>
<dbReference type="InterPro" id="IPR016181">
    <property type="entry name" value="Acyl_CoA_acyltransferase"/>
</dbReference>
<dbReference type="GO" id="GO:0004059">
    <property type="term" value="F:aralkylamine N-acetyltransferase activity"/>
    <property type="evidence" value="ECO:0007669"/>
    <property type="project" value="UniProtKB-EC"/>
</dbReference>
<evidence type="ECO:0000313" key="16">
    <source>
        <dbReference type="RefSeq" id="XP_017016903.1"/>
    </source>
</evidence>
<name>A0A6P4I2I0_DROKI</name>
<evidence type="ECO:0000256" key="2">
    <source>
        <dbReference type="ARBA" id="ARBA00023315"/>
    </source>
</evidence>
<evidence type="ECO:0000256" key="3">
    <source>
        <dbReference type="ARBA" id="ARBA00037926"/>
    </source>
</evidence>
<comment type="pathway">
    <text evidence="3">Aromatic compound metabolism; melatonin biosynthesis; melatonin from serotonin: step 1/2.</text>
</comment>
<keyword evidence="1" id="KW-0808">Transferase</keyword>
<evidence type="ECO:0000313" key="15">
    <source>
        <dbReference type="Proteomes" id="UP001652661"/>
    </source>
</evidence>
<evidence type="ECO:0000256" key="10">
    <source>
        <dbReference type="ARBA" id="ARBA00051823"/>
    </source>
</evidence>
<dbReference type="FunFam" id="3.40.630.30:FF:000046">
    <property type="entry name" value="Dopamine N-acetyltransferase"/>
    <property type="match status" value="1"/>
</dbReference>
<comment type="catalytic activity">
    <reaction evidence="13">
        <text>serotonin + acetyl-CoA = N-acetylserotonin + CoA + H(+)</text>
        <dbReference type="Rhea" id="RHEA:25217"/>
        <dbReference type="ChEBI" id="CHEBI:15378"/>
        <dbReference type="ChEBI" id="CHEBI:17697"/>
        <dbReference type="ChEBI" id="CHEBI:57287"/>
        <dbReference type="ChEBI" id="CHEBI:57288"/>
        <dbReference type="ChEBI" id="CHEBI:350546"/>
        <dbReference type="EC" id="2.3.1.87"/>
    </reaction>
    <physiologicalReaction direction="left-to-right" evidence="13">
        <dbReference type="Rhea" id="RHEA:25218"/>
    </physiologicalReaction>
</comment>
<dbReference type="AlphaFoldDB" id="A0A6P4I2I0"/>
<dbReference type="PROSITE" id="PS51186">
    <property type="entry name" value="GNAT"/>
    <property type="match status" value="1"/>
</dbReference>
<reference evidence="16" key="1">
    <citation type="submission" date="2025-08" db="UniProtKB">
        <authorList>
            <consortium name="RefSeq"/>
        </authorList>
    </citation>
    <scope>IDENTIFICATION</scope>
    <source>
        <strain evidence="16">14028-0561.14</strain>
        <tissue evidence="16">Whole fly</tissue>
    </source>
</reference>
<evidence type="ECO:0000256" key="5">
    <source>
        <dbReference type="ARBA" id="ARBA00039114"/>
    </source>
</evidence>
<dbReference type="PANTHER" id="PTHR20905:SF1">
    <property type="entry name" value="AT07410P-RELATED"/>
    <property type="match status" value="1"/>
</dbReference>
<proteinExistence type="inferred from homology"/>
<dbReference type="OMA" id="PHESVQT"/>
<evidence type="ECO:0000256" key="13">
    <source>
        <dbReference type="ARBA" id="ARBA00052491"/>
    </source>
</evidence>
<dbReference type="RefSeq" id="XP_017016903.1">
    <property type="nucleotide sequence ID" value="XM_017161414.3"/>
</dbReference>